<protein>
    <submittedName>
        <fullName evidence="1">Uncharacterized protein</fullName>
    </submittedName>
</protein>
<comment type="caution">
    <text evidence="1">The sequence shown here is derived from an EMBL/GenBank/DDBJ whole genome shotgun (WGS) entry which is preliminary data.</text>
</comment>
<name>A0ABS7CQU3_9BACT</name>
<gene>
    <name evidence="1" type="ORF">K0O23_04020</name>
</gene>
<dbReference type="RefSeq" id="WP_219876101.1">
    <property type="nucleotide sequence ID" value="NZ_JAHYXK010000002.1"/>
</dbReference>
<keyword evidence="2" id="KW-1185">Reference proteome</keyword>
<evidence type="ECO:0000313" key="2">
    <source>
        <dbReference type="Proteomes" id="UP000813018"/>
    </source>
</evidence>
<dbReference type="EMBL" id="JAHYXK010000002">
    <property type="protein sequence ID" value="MBW7466222.1"/>
    <property type="molecule type" value="Genomic_DNA"/>
</dbReference>
<reference evidence="1 2" key="1">
    <citation type="journal article" date="2016" name="Int. J. Syst. Evol. Microbiol.">
        <title>Pontibacter aydingkolensis sp. nov., isolated from soil of a salt lake.</title>
        <authorList>
            <person name="Osman G."/>
            <person name="Zhang T."/>
            <person name="Lou K."/>
            <person name="Gao Y."/>
            <person name="Chang W."/>
            <person name="Lin Q."/>
            <person name="Yang H.M."/>
            <person name="Huo X.D."/>
            <person name="Wang N."/>
        </authorList>
    </citation>
    <scope>NUCLEOTIDE SEQUENCE [LARGE SCALE GENOMIC DNA]</scope>
    <source>
        <strain evidence="1 2">KACC 19255</strain>
    </source>
</reference>
<sequence>MKKQQEFLLKMMKQPIETLRFTAEQIEKAVTRVYDVTPDTVGYHSKGCIYITYELHHKPNPQQVGRIANALMHLTNHKGDRVINYTTSEELIIEIHQDKCYPLQLLITY</sequence>
<evidence type="ECO:0000313" key="1">
    <source>
        <dbReference type="EMBL" id="MBW7466222.1"/>
    </source>
</evidence>
<organism evidence="1 2">
    <name type="scientific">Pontibacter aydingkolensis</name>
    <dbReference type="NCBI Taxonomy" id="1911536"/>
    <lineage>
        <taxon>Bacteria</taxon>
        <taxon>Pseudomonadati</taxon>
        <taxon>Bacteroidota</taxon>
        <taxon>Cytophagia</taxon>
        <taxon>Cytophagales</taxon>
        <taxon>Hymenobacteraceae</taxon>
        <taxon>Pontibacter</taxon>
    </lineage>
</organism>
<proteinExistence type="predicted"/>
<dbReference type="Proteomes" id="UP000813018">
    <property type="component" value="Unassembled WGS sequence"/>
</dbReference>
<accession>A0ABS7CQU3</accession>